<dbReference type="SUPFAM" id="SSF53649">
    <property type="entry name" value="Alkaline phosphatase-like"/>
    <property type="match status" value="1"/>
</dbReference>
<dbReference type="CDD" id="cd16149">
    <property type="entry name" value="sulfatase_like"/>
    <property type="match status" value="1"/>
</dbReference>
<evidence type="ECO:0000256" key="4">
    <source>
        <dbReference type="ARBA" id="ARBA00022837"/>
    </source>
</evidence>
<keyword evidence="4" id="KW-0106">Calcium</keyword>
<dbReference type="InterPro" id="IPR024607">
    <property type="entry name" value="Sulfatase_CS"/>
</dbReference>
<evidence type="ECO:0000313" key="6">
    <source>
        <dbReference type="EMBL" id="PJJ29959.1"/>
    </source>
</evidence>
<evidence type="ECO:0000256" key="1">
    <source>
        <dbReference type="ARBA" id="ARBA00008779"/>
    </source>
</evidence>
<dbReference type="Gene3D" id="3.40.720.10">
    <property type="entry name" value="Alkaline Phosphatase, subunit A"/>
    <property type="match status" value="1"/>
</dbReference>
<evidence type="ECO:0000256" key="3">
    <source>
        <dbReference type="ARBA" id="ARBA00022801"/>
    </source>
</evidence>
<dbReference type="Pfam" id="PF00884">
    <property type="entry name" value="Sulfatase"/>
    <property type="match status" value="1"/>
</dbReference>
<evidence type="ECO:0000256" key="2">
    <source>
        <dbReference type="ARBA" id="ARBA00022723"/>
    </source>
</evidence>
<dbReference type="GO" id="GO:0046872">
    <property type="term" value="F:metal ion binding"/>
    <property type="evidence" value="ECO:0007669"/>
    <property type="project" value="UniProtKB-KW"/>
</dbReference>
<dbReference type="PANTHER" id="PTHR42693">
    <property type="entry name" value="ARYLSULFATASE FAMILY MEMBER"/>
    <property type="match status" value="1"/>
</dbReference>
<dbReference type="InterPro" id="IPR050738">
    <property type="entry name" value="Sulfatase"/>
</dbReference>
<sequence>MAGKKPNIVFILTDDQGIWSLGCYGNHEIRTPNLDRLAQSGVRFQNFFCTSPVCSPARASLLTGRIPSQHGIHDYLSGGNGGCGQEAIEYLRDYRGYTDILAENGYTCGLSGKWHLGDGRKSQKGFSYWYSHQKGGGPYYNAPMFREGEPVNEKGYITDVITDEALVFIDKTKNRENPFYLSVHYTAPHSPWVNCHPEEYMKLYKDCLFESCPQPPPHPWAKTEVLDGYKNSRECLTGYFAAVTAMDHNVGRIMIKLEEEGLAEDTLIIFSSDNGFNCGHHGIWGKGNGTFPLNFYDSSVKVPFLVSHKNHIPENRVCDAMCSGYDFMPTLLEYLGLKNEEADNLPGKSFLSSLMGTEGEKANPVVVFDEYGPARMIRDKRYKLIHRYPYGPDEFYDLEPDPGETYNRIQDEGYKEVIGRMKKQMELWFLQYADPRVDGSREPVMGGGQSFLAGVLGPGINVYGENK</sequence>
<comment type="similarity">
    <text evidence="1">Belongs to the sulfatase family.</text>
</comment>
<accession>A0A2M8Z949</accession>
<feature type="domain" description="Sulfatase N-terminal" evidence="5">
    <location>
        <begin position="6"/>
        <end position="336"/>
    </location>
</feature>
<dbReference type="RefSeq" id="WP_100306271.1">
    <property type="nucleotide sequence ID" value="NZ_PGET01000001.1"/>
</dbReference>
<dbReference type="OrthoDB" id="279611at2"/>
<dbReference type="PANTHER" id="PTHR42693:SF53">
    <property type="entry name" value="ENDO-4-O-SULFATASE"/>
    <property type="match status" value="1"/>
</dbReference>
<dbReference type="InterPro" id="IPR000917">
    <property type="entry name" value="Sulfatase_N"/>
</dbReference>
<gene>
    <name evidence="6" type="ORF">H171_3526</name>
</gene>
<evidence type="ECO:0000313" key="7">
    <source>
        <dbReference type="Proteomes" id="UP000231092"/>
    </source>
</evidence>
<dbReference type="GO" id="GO:0004065">
    <property type="term" value="F:arylsulfatase activity"/>
    <property type="evidence" value="ECO:0007669"/>
    <property type="project" value="TreeGrafter"/>
</dbReference>
<dbReference type="Proteomes" id="UP000231092">
    <property type="component" value="Unassembled WGS sequence"/>
</dbReference>
<comment type="caution">
    <text evidence="6">The sequence shown here is derived from an EMBL/GenBank/DDBJ whole genome shotgun (WGS) entry which is preliminary data.</text>
</comment>
<proteinExistence type="inferred from homology"/>
<dbReference type="EMBL" id="PGET01000001">
    <property type="protein sequence ID" value="PJJ29959.1"/>
    <property type="molecule type" value="Genomic_DNA"/>
</dbReference>
<keyword evidence="2" id="KW-0479">Metal-binding</keyword>
<dbReference type="InterPro" id="IPR017850">
    <property type="entry name" value="Alkaline_phosphatase_core_sf"/>
</dbReference>
<evidence type="ECO:0000259" key="5">
    <source>
        <dbReference type="Pfam" id="PF00884"/>
    </source>
</evidence>
<dbReference type="PROSITE" id="PS00523">
    <property type="entry name" value="SULFATASE_1"/>
    <property type="match status" value="1"/>
</dbReference>
<organism evidence="6 7">
    <name type="scientific">[Clostridium] celerecrescens 18A</name>
    <dbReference type="NCBI Taxonomy" id="1286362"/>
    <lineage>
        <taxon>Bacteria</taxon>
        <taxon>Bacillati</taxon>
        <taxon>Bacillota</taxon>
        <taxon>Clostridia</taxon>
        <taxon>Lachnospirales</taxon>
        <taxon>Lachnospiraceae</taxon>
        <taxon>Lacrimispora</taxon>
    </lineage>
</organism>
<keyword evidence="3" id="KW-0378">Hydrolase</keyword>
<dbReference type="AlphaFoldDB" id="A0A2M8Z949"/>
<reference evidence="6 7" key="1">
    <citation type="submission" date="2017-11" db="EMBL/GenBank/DDBJ databases">
        <title>Understudied soil microbes with underappreciated capabilities: Untangling the Clostridium saccharolyticum group.</title>
        <authorList>
            <person name="Leschine S."/>
        </authorList>
    </citation>
    <scope>NUCLEOTIDE SEQUENCE [LARGE SCALE GENOMIC DNA]</scope>
    <source>
        <strain evidence="6 7">18A</strain>
    </source>
</reference>
<protein>
    <submittedName>
        <fullName evidence="6">Arylsulfatase A-like enzyme</fullName>
    </submittedName>
</protein>
<name>A0A2M8Z949_9FIRM</name>